<accession>A0ABW3CCE9</accession>
<proteinExistence type="predicted"/>
<organism evidence="5 6">
    <name type="scientific">Actinomadura adrarensis</name>
    <dbReference type="NCBI Taxonomy" id="1819600"/>
    <lineage>
        <taxon>Bacteria</taxon>
        <taxon>Bacillati</taxon>
        <taxon>Actinomycetota</taxon>
        <taxon>Actinomycetes</taxon>
        <taxon>Streptosporangiales</taxon>
        <taxon>Thermomonosporaceae</taxon>
        <taxon>Actinomadura</taxon>
    </lineage>
</organism>
<dbReference type="Gene3D" id="1.10.1740.10">
    <property type="match status" value="1"/>
</dbReference>
<evidence type="ECO:0000256" key="2">
    <source>
        <dbReference type="ARBA" id="ARBA00023082"/>
    </source>
</evidence>
<dbReference type="PANTHER" id="PTHR43133:SF65">
    <property type="entry name" value="ECF RNA POLYMERASE SIGMA FACTOR SIGG"/>
    <property type="match status" value="1"/>
</dbReference>
<evidence type="ECO:0000256" key="3">
    <source>
        <dbReference type="ARBA" id="ARBA00023163"/>
    </source>
</evidence>
<evidence type="ECO:0000313" key="5">
    <source>
        <dbReference type="EMBL" id="MFD0851604.1"/>
    </source>
</evidence>
<keyword evidence="2" id="KW-0731">Sigma factor</keyword>
<protein>
    <submittedName>
        <fullName evidence="5">Sigma-70 family RNA polymerase sigma factor</fullName>
    </submittedName>
</protein>
<evidence type="ECO:0000259" key="4">
    <source>
        <dbReference type="Pfam" id="PF04542"/>
    </source>
</evidence>
<dbReference type="PANTHER" id="PTHR43133">
    <property type="entry name" value="RNA POLYMERASE ECF-TYPE SIGMA FACTO"/>
    <property type="match status" value="1"/>
</dbReference>
<dbReference type="SUPFAM" id="SSF88946">
    <property type="entry name" value="Sigma2 domain of RNA polymerase sigma factors"/>
    <property type="match status" value="1"/>
</dbReference>
<feature type="domain" description="RNA polymerase sigma-70 region 2" evidence="4">
    <location>
        <begin position="8"/>
        <end position="74"/>
    </location>
</feature>
<dbReference type="NCBIfam" id="TIGR02937">
    <property type="entry name" value="sigma70-ECF"/>
    <property type="match status" value="1"/>
</dbReference>
<feature type="non-terminal residue" evidence="5">
    <location>
        <position position="88"/>
    </location>
</feature>
<dbReference type="InterPro" id="IPR039425">
    <property type="entry name" value="RNA_pol_sigma-70-like"/>
</dbReference>
<dbReference type="InterPro" id="IPR014284">
    <property type="entry name" value="RNA_pol_sigma-70_dom"/>
</dbReference>
<dbReference type="Pfam" id="PF04542">
    <property type="entry name" value="Sigma70_r2"/>
    <property type="match status" value="1"/>
</dbReference>
<name>A0ABW3CCE9_9ACTN</name>
<keyword evidence="3" id="KW-0804">Transcription</keyword>
<gene>
    <name evidence="5" type="ORF">ACFQ07_05210</name>
</gene>
<dbReference type="Proteomes" id="UP001597083">
    <property type="component" value="Unassembled WGS sequence"/>
</dbReference>
<evidence type="ECO:0000313" key="6">
    <source>
        <dbReference type="Proteomes" id="UP001597083"/>
    </source>
</evidence>
<sequence>MEGEPRPERYRRELVAYCYRMLGSAFEAEDAVQEALVRAWQNIDRYDPGRAPLRTWLYSIATNICLDMLRSPQRRARAMDLGPPWGVG</sequence>
<dbReference type="EMBL" id="JBHTIR010000624">
    <property type="protein sequence ID" value="MFD0851604.1"/>
    <property type="molecule type" value="Genomic_DNA"/>
</dbReference>
<dbReference type="InterPro" id="IPR007627">
    <property type="entry name" value="RNA_pol_sigma70_r2"/>
</dbReference>
<keyword evidence="1" id="KW-0805">Transcription regulation</keyword>
<keyword evidence="6" id="KW-1185">Reference proteome</keyword>
<reference evidence="6" key="1">
    <citation type="journal article" date="2019" name="Int. J. Syst. Evol. Microbiol.">
        <title>The Global Catalogue of Microorganisms (GCM) 10K type strain sequencing project: providing services to taxonomists for standard genome sequencing and annotation.</title>
        <authorList>
            <consortium name="The Broad Institute Genomics Platform"/>
            <consortium name="The Broad Institute Genome Sequencing Center for Infectious Disease"/>
            <person name="Wu L."/>
            <person name="Ma J."/>
        </authorList>
    </citation>
    <scope>NUCLEOTIDE SEQUENCE [LARGE SCALE GENOMIC DNA]</scope>
    <source>
        <strain evidence="6">JCM 31696</strain>
    </source>
</reference>
<evidence type="ECO:0000256" key="1">
    <source>
        <dbReference type="ARBA" id="ARBA00023015"/>
    </source>
</evidence>
<dbReference type="InterPro" id="IPR013325">
    <property type="entry name" value="RNA_pol_sigma_r2"/>
</dbReference>
<comment type="caution">
    <text evidence="5">The sequence shown here is derived from an EMBL/GenBank/DDBJ whole genome shotgun (WGS) entry which is preliminary data.</text>
</comment>